<feature type="coiled-coil region" evidence="1">
    <location>
        <begin position="135"/>
        <end position="169"/>
    </location>
</feature>
<keyword evidence="4" id="KW-1185">Reference proteome</keyword>
<proteinExistence type="predicted"/>
<evidence type="ECO:0000256" key="2">
    <source>
        <dbReference type="SAM" id="MobiDB-lite"/>
    </source>
</evidence>
<dbReference type="AlphaFoldDB" id="A0AAD9ZI56"/>
<dbReference type="EMBL" id="JASNWA010000003">
    <property type="protein sequence ID" value="KAK3178037.1"/>
    <property type="molecule type" value="Genomic_DNA"/>
</dbReference>
<dbReference type="Proteomes" id="UP001276659">
    <property type="component" value="Unassembled WGS sequence"/>
</dbReference>
<protein>
    <recommendedName>
        <fullName evidence="5">Fungal N-terminal domain-containing protein</fullName>
    </recommendedName>
</protein>
<gene>
    <name evidence="3" type="ORF">OEA41_000169</name>
</gene>
<feature type="region of interest" description="Disordered" evidence="2">
    <location>
        <begin position="346"/>
        <end position="376"/>
    </location>
</feature>
<evidence type="ECO:0008006" key="5">
    <source>
        <dbReference type="Google" id="ProtNLM"/>
    </source>
</evidence>
<evidence type="ECO:0000313" key="4">
    <source>
        <dbReference type="Proteomes" id="UP001276659"/>
    </source>
</evidence>
<evidence type="ECO:0000313" key="3">
    <source>
        <dbReference type="EMBL" id="KAK3178037.1"/>
    </source>
</evidence>
<organism evidence="3 4">
    <name type="scientific">Lepraria neglecta</name>
    <dbReference type="NCBI Taxonomy" id="209136"/>
    <lineage>
        <taxon>Eukaryota</taxon>
        <taxon>Fungi</taxon>
        <taxon>Dikarya</taxon>
        <taxon>Ascomycota</taxon>
        <taxon>Pezizomycotina</taxon>
        <taxon>Lecanoromycetes</taxon>
        <taxon>OSLEUM clade</taxon>
        <taxon>Lecanoromycetidae</taxon>
        <taxon>Lecanorales</taxon>
        <taxon>Lecanorineae</taxon>
        <taxon>Stereocaulaceae</taxon>
        <taxon>Lepraria</taxon>
    </lineage>
</organism>
<comment type="caution">
    <text evidence="3">The sequence shown here is derived from an EMBL/GenBank/DDBJ whole genome shotgun (WGS) entry which is preliminary data.</text>
</comment>
<evidence type="ECO:0000256" key="1">
    <source>
        <dbReference type="SAM" id="Coils"/>
    </source>
</evidence>
<keyword evidence="1" id="KW-0175">Coiled coil</keyword>
<sequence>MDPISASTTALSVIGARTAPAHIQRLATEMQGLYNLLATIQRLLEKNHTQNDQIITDMLENLETILHDCIEVFKDRGFLWATFKKDDVMALQQTLGSYRAMLNMSFSALSVIYASHTDDVVVKIDKNTSQIKGNLENMQSDASRIDTRLKVLQKAVKRLERHLDDQEREELLGEGEAQGDQAVDPIDSPSANNRPESNRTSVASYNSSLRRSLRDLGSIISSSSAMSRMPSMLISAVPESAEQHPSQKGGLVMAQEEGGNGALEDDEKYRAFIETVASLKLDEDPDSELSTTPTFQENSPDLGDLDDNHTGHRIGFDTTSEGHDWDSEAANPSAISPCGALEALQLLPRPPDYLQNPRPPPLPPGLHRRQVSESAI</sequence>
<feature type="compositionally biased region" description="Polar residues" evidence="2">
    <location>
        <begin position="189"/>
        <end position="206"/>
    </location>
</feature>
<feature type="region of interest" description="Disordered" evidence="2">
    <location>
        <begin position="283"/>
        <end position="306"/>
    </location>
</feature>
<feature type="region of interest" description="Disordered" evidence="2">
    <location>
        <begin position="169"/>
        <end position="207"/>
    </location>
</feature>
<accession>A0AAD9ZI56</accession>
<name>A0AAD9ZI56_9LECA</name>
<feature type="compositionally biased region" description="Polar residues" evidence="2">
    <location>
        <begin position="288"/>
        <end position="299"/>
    </location>
</feature>
<reference evidence="3" key="1">
    <citation type="submission" date="2022-11" db="EMBL/GenBank/DDBJ databases">
        <title>Chromosomal genome sequence assembly and mating type (MAT) locus characterization of the leprose asexual lichenized fungus Lepraria neglecta (Nyl.) Erichsen.</title>
        <authorList>
            <person name="Allen J.L."/>
            <person name="Pfeffer B."/>
        </authorList>
    </citation>
    <scope>NUCLEOTIDE SEQUENCE</scope>
    <source>
        <strain evidence="3">Allen 5258</strain>
    </source>
</reference>